<name>W4PAQ9_9BACE</name>
<dbReference type="PANTHER" id="PTHR43409">
    <property type="entry name" value="ANAEROBIC MAGNESIUM-PROTOPORPHYRIN IX MONOMETHYL ESTER CYCLASE-RELATED"/>
    <property type="match status" value="1"/>
</dbReference>
<dbReference type="PROSITE" id="PS51918">
    <property type="entry name" value="RADICAL_SAM"/>
    <property type="match status" value="1"/>
</dbReference>
<accession>W4PAQ9</accession>
<dbReference type="Gene3D" id="3.40.50.280">
    <property type="entry name" value="Cobalamin-binding domain"/>
    <property type="match status" value="1"/>
</dbReference>
<dbReference type="SFLD" id="SFLDS00029">
    <property type="entry name" value="Radical_SAM"/>
    <property type="match status" value="1"/>
</dbReference>
<evidence type="ECO:0000259" key="6">
    <source>
        <dbReference type="PROSITE" id="PS51918"/>
    </source>
</evidence>
<organism evidence="7 8">
    <name type="scientific">Bacteroides pyogenes JCM 6292</name>
    <dbReference type="NCBI Taxonomy" id="1235809"/>
    <lineage>
        <taxon>Bacteria</taxon>
        <taxon>Pseudomonadati</taxon>
        <taxon>Bacteroidota</taxon>
        <taxon>Bacteroidia</taxon>
        <taxon>Bacteroidales</taxon>
        <taxon>Bacteroidaceae</taxon>
        <taxon>Bacteroides</taxon>
    </lineage>
</organism>
<gene>
    <name evidence="7" type="ORF">JCM6292_3315</name>
</gene>
<keyword evidence="5" id="KW-0411">Iron-sulfur</keyword>
<dbReference type="GO" id="GO:0003824">
    <property type="term" value="F:catalytic activity"/>
    <property type="evidence" value="ECO:0007669"/>
    <property type="project" value="InterPro"/>
</dbReference>
<comment type="cofactor">
    <cofactor evidence="1">
        <name>[4Fe-4S] cluster</name>
        <dbReference type="ChEBI" id="CHEBI:49883"/>
    </cofactor>
</comment>
<reference evidence="7 8" key="1">
    <citation type="journal article" date="2014" name="Genome Announc.">
        <title>Draft Genome Sequences of Three Strains of Bacteroides pyogenes Isolated from a Cat and Swine.</title>
        <authorList>
            <person name="Sakamoto M."/>
            <person name="Oshima K."/>
            <person name="Suda W."/>
            <person name="Kitamura K."/>
            <person name="Iida T."/>
            <person name="Hattori M."/>
            <person name="Ohkuma M."/>
        </authorList>
    </citation>
    <scope>NUCLEOTIDE SEQUENCE [LARGE SCALE GENOMIC DNA]</scope>
    <source>
        <strain evidence="7 8">JCM 6292</strain>
    </source>
</reference>
<evidence type="ECO:0000313" key="8">
    <source>
        <dbReference type="Proteomes" id="UP000018861"/>
    </source>
</evidence>
<dbReference type="GO" id="GO:0046872">
    <property type="term" value="F:metal ion binding"/>
    <property type="evidence" value="ECO:0007669"/>
    <property type="project" value="UniProtKB-KW"/>
</dbReference>
<dbReference type="AlphaFoldDB" id="W4PAQ9"/>
<protein>
    <submittedName>
        <fullName evidence="7">Magnesium-protoporphyrin IX monomethyl ester anaerobic oxidative cyclase</fullName>
    </submittedName>
</protein>
<dbReference type="Pfam" id="PF04055">
    <property type="entry name" value="Radical_SAM"/>
    <property type="match status" value="1"/>
</dbReference>
<dbReference type="InterPro" id="IPR058240">
    <property type="entry name" value="rSAM_sf"/>
</dbReference>
<dbReference type="GO" id="GO:0051536">
    <property type="term" value="F:iron-sulfur cluster binding"/>
    <property type="evidence" value="ECO:0007669"/>
    <property type="project" value="UniProtKB-KW"/>
</dbReference>
<evidence type="ECO:0000256" key="3">
    <source>
        <dbReference type="ARBA" id="ARBA00022723"/>
    </source>
</evidence>
<dbReference type="Proteomes" id="UP000018861">
    <property type="component" value="Unassembled WGS sequence"/>
</dbReference>
<keyword evidence="2" id="KW-0949">S-adenosyl-L-methionine</keyword>
<dbReference type="InterPro" id="IPR023404">
    <property type="entry name" value="rSAM_horseshoe"/>
</dbReference>
<evidence type="ECO:0000256" key="1">
    <source>
        <dbReference type="ARBA" id="ARBA00001966"/>
    </source>
</evidence>
<keyword evidence="4" id="KW-0408">Iron</keyword>
<dbReference type="SUPFAM" id="SSF102114">
    <property type="entry name" value="Radical SAM enzymes"/>
    <property type="match status" value="1"/>
</dbReference>
<evidence type="ECO:0000256" key="5">
    <source>
        <dbReference type="ARBA" id="ARBA00023014"/>
    </source>
</evidence>
<dbReference type="InterPro" id="IPR051198">
    <property type="entry name" value="BchE-like"/>
</dbReference>
<evidence type="ECO:0000256" key="2">
    <source>
        <dbReference type="ARBA" id="ARBA00022691"/>
    </source>
</evidence>
<comment type="caution">
    <text evidence="7">The sequence shown here is derived from an EMBL/GenBank/DDBJ whole genome shotgun (WGS) entry which is preliminary data.</text>
</comment>
<feature type="domain" description="Radical SAM core" evidence="6">
    <location>
        <begin position="258"/>
        <end position="476"/>
    </location>
</feature>
<proteinExistence type="predicted"/>
<dbReference type="InterPro" id="IPR007197">
    <property type="entry name" value="rSAM"/>
</dbReference>
<dbReference type="Gene3D" id="3.80.30.20">
    <property type="entry name" value="tm_1862 like domain"/>
    <property type="match status" value="1"/>
</dbReference>
<dbReference type="SMART" id="SM00729">
    <property type="entry name" value="Elp3"/>
    <property type="match status" value="1"/>
</dbReference>
<dbReference type="SFLD" id="SFLDG01082">
    <property type="entry name" value="B12-binding_domain_containing"/>
    <property type="match status" value="1"/>
</dbReference>
<evidence type="ECO:0000313" key="7">
    <source>
        <dbReference type="EMBL" id="GAE16820.1"/>
    </source>
</evidence>
<sequence>MDILLNWFPPAFVKIPSPAMSVLKGYLNQFGYHADVCYWNLILRDMIHSLAEQGKDLEINEFESLMPFLAILLNASEDKEKLKRLYAYYQALHPQYFSIDKQKYYEESLNEYAEQILLSFNEKLIDMYSRKNYTLIGVCTKLLQLVPANIFAKISKTIAPNRPIVAGGISNKIEAVAMLHNFKEYDYAIWGEGEIPLHQLCRFLNNEISIEEIPNVAYRNDDGEILISKCNNRLFSNLNNTKPDFSDYFNCCKRYNIHDIKTMVPLESSRGCHWNKCKFCFLTEGYRNRAKENQSIIAEILDTIEKYGIYEFVFLDNDVIFNDFDKFEDLLDRLIQIKDKYEDFGIWNGEVVTKGLNADIIKRMTLAGFKSIQIGYEAVSDSLLRKICKKNTFSSNLMFVKWAKEYDLNLQGLNVITGLIGEEDSDIISSTRNLHYLRFFLKKEITKHDIIPLQIMKSSRYFKVLKERGDLNLWNDNLLYDLFPQNYIHDDNKYELMFFSSMISNPLWDNFRRVNDYYETTNFNYKLYYGGKETILYVELIDKKIVSKLEFDIKNEFHWKILKFCNKRVRSLDEIIQFLNISGNKEKQVLATNALADLNAEYILYSNAEYTENIAIINTDFIY</sequence>
<evidence type="ECO:0000256" key="4">
    <source>
        <dbReference type="ARBA" id="ARBA00023004"/>
    </source>
</evidence>
<keyword evidence="3" id="KW-0479">Metal-binding</keyword>
<dbReference type="EMBL" id="BAIQ01000044">
    <property type="protein sequence ID" value="GAE16820.1"/>
    <property type="molecule type" value="Genomic_DNA"/>
</dbReference>
<dbReference type="InterPro" id="IPR006638">
    <property type="entry name" value="Elp3/MiaA/NifB-like_rSAM"/>
</dbReference>